<dbReference type="Proteomes" id="UP000664761">
    <property type="component" value="Unassembled WGS sequence"/>
</dbReference>
<sequence length="124" mass="13851">MTKPAIFSDLVPDRWKDYVFEPFQPGVEICWLLEGEPGVALLKYAPGAKVPRHRHAGLETILVLDGSQSDVNGHYTKGTYVANPNDSEHTVWSDEGCVVLIQWQQPVVFVEDPEIISESVKSDD</sequence>
<dbReference type="InterPro" id="IPR025979">
    <property type="entry name" value="ChrR-like_cupin_dom"/>
</dbReference>
<gene>
    <name evidence="2" type="ORF">J0X12_05900</name>
</gene>
<dbReference type="Gene3D" id="2.60.120.10">
    <property type="entry name" value="Jelly Rolls"/>
    <property type="match status" value="1"/>
</dbReference>
<evidence type="ECO:0000313" key="3">
    <source>
        <dbReference type="Proteomes" id="UP000664761"/>
    </source>
</evidence>
<dbReference type="RefSeq" id="WP_207043237.1">
    <property type="nucleotide sequence ID" value="NZ_JAFLNC010000002.1"/>
</dbReference>
<accession>A0ABS3F3R2</accession>
<dbReference type="SUPFAM" id="SSF51182">
    <property type="entry name" value="RmlC-like cupins"/>
    <property type="match status" value="1"/>
</dbReference>
<dbReference type="EMBL" id="JAFLNC010000002">
    <property type="protein sequence ID" value="MBO0333133.1"/>
    <property type="molecule type" value="Genomic_DNA"/>
</dbReference>
<protein>
    <submittedName>
        <fullName evidence="2">Cupin domain-containing protein</fullName>
    </submittedName>
</protein>
<comment type="caution">
    <text evidence="2">The sequence shown here is derived from an EMBL/GenBank/DDBJ whole genome shotgun (WGS) entry which is preliminary data.</text>
</comment>
<feature type="domain" description="ChrR-like cupin" evidence="1">
    <location>
        <begin position="16"/>
        <end position="102"/>
    </location>
</feature>
<dbReference type="Pfam" id="PF12973">
    <property type="entry name" value="Cupin_7"/>
    <property type="match status" value="1"/>
</dbReference>
<keyword evidence="3" id="KW-1185">Reference proteome</keyword>
<organism evidence="2 3">
    <name type="scientific">Sneathiella sedimenti</name>
    <dbReference type="NCBI Taxonomy" id="2816034"/>
    <lineage>
        <taxon>Bacteria</taxon>
        <taxon>Pseudomonadati</taxon>
        <taxon>Pseudomonadota</taxon>
        <taxon>Alphaproteobacteria</taxon>
        <taxon>Sneathiellales</taxon>
        <taxon>Sneathiellaceae</taxon>
        <taxon>Sneathiella</taxon>
    </lineage>
</organism>
<proteinExistence type="predicted"/>
<dbReference type="InterPro" id="IPR014710">
    <property type="entry name" value="RmlC-like_jellyroll"/>
</dbReference>
<evidence type="ECO:0000259" key="1">
    <source>
        <dbReference type="Pfam" id="PF12973"/>
    </source>
</evidence>
<evidence type="ECO:0000313" key="2">
    <source>
        <dbReference type="EMBL" id="MBO0333133.1"/>
    </source>
</evidence>
<dbReference type="InterPro" id="IPR011051">
    <property type="entry name" value="RmlC_Cupin_sf"/>
</dbReference>
<reference evidence="2 3" key="1">
    <citation type="submission" date="2021-03" db="EMBL/GenBank/DDBJ databases">
        <title>Sneathiella sp. CAU 1612 isolated from Kang Won-do.</title>
        <authorList>
            <person name="Kim W."/>
        </authorList>
    </citation>
    <scope>NUCLEOTIDE SEQUENCE [LARGE SCALE GENOMIC DNA]</scope>
    <source>
        <strain evidence="2 3">CAU 1612</strain>
    </source>
</reference>
<name>A0ABS3F3R2_9PROT</name>